<organism evidence="1 2">
    <name type="scientific">Gigaspora rosea</name>
    <dbReference type="NCBI Taxonomy" id="44941"/>
    <lineage>
        <taxon>Eukaryota</taxon>
        <taxon>Fungi</taxon>
        <taxon>Fungi incertae sedis</taxon>
        <taxon>Mucoromycota</taxon>
        <taxon>Glomeromycotina</taxon>
        <taxon>Glomeromycetes</taxon>
        <taxon>Diversisporales</taxon>
        <taxon>Gigasporaceae</taxon>
        <taxon>Gigaspora</taxon>
    </lineage>
</organism>
<comment type="caution">
    <text evidence="1">The sequence shown here is derived from an EMBL/GenBank/DDBJ whole genome shotgun (WGS) entry which is preliminary data.</text>
</comment>
<dbReference type="InterPro" id="IPR009003">
    <property type="entry name" value="Peptidase_S1_PA"/>
</dbReference>
<protein>
    <recommendedName>
        <fullName evidence="3">Peptidase S1 domain-containing protein</fullName>
    </recommendedName>
</protein>
<evidence type="ECO:0000313" key="2">
    <source>
        <dbReference type="Proteomes" id="UP000266673"/>
    </source>
</evidence>
<accession>A0A397VQN5</accession>
<dbReference type="SUPFAM" id="SSF50494">
    <property type="entry name" value="Trypsin-like serine proteases"/>
    <property type="match status" value="1"/>
</dbReference>
<proteinExistence type="predicted"/>
<dbReference type="Proteomes" id="UP000266673">
    <property type="component" value="Unassembled WGS sequence"/>
</dbReference>
<sequence length="324" mass="36020">MSIIRPYALQSYSIYAAQQHPLARLWDVEDTEVPELLKIERNLISIDELLRPILEQDDFISSFGGTYINIFENHIVVNTVNYSKVDDLLALPQIISHEAFLHFNEANNSMKFINATKPFNPKIFYADNFTAPQNITRSRYVVNSRNLKVKVLGGDGLYNDGLCSVGFWAADRIISDKFYIITAGHCTKVIPAFSIRNDDADQYKELIVTDGAPVSSVGGHICKSGYNTHFSCEYVFGVNGIYVVGEDLVREDLIITDLYALKSDSGATVLSYGSPQNLHSVVGHGIIMGGGTGIAVVQLLDTIFNELEILSIYLKLYLKDSESS</sequence>
<keyword evidence="2" id="KW-1185">Reference proteome</keyword>
<evidence type="ECO:0000313" key="1">
    <source>
        <dbReference type="EMBL" id="RIB24248.1"/>
    </source>
</evidence>
<gene>
    <name evidence="1" type="ORF">C2G38_2169069</name>
</gene>
<dbReference type="EMBL" id="QKWP01000224">
    <property type="protein sequence ID" value="RIB24248.1"/>
    <property type="molecule type" value="Genomic_DNA"/>
</dbReference>
<dbReference type="OrthoDB" id="2345133at2759"/>
<name>A0A397VQN5_9GLOM</name>
<dbReference type="Gene3D" id="2.40.10.10">
    <property type="entry name" value="Trypsin-like serine proteases"/>
    <property type="match status" value="2"/>
</dbReference>
<dbReference type="AlphaFoldDB" id="A0A397VQN5"/>
<dbReference type="InterPro" id="IPR043504">
    <property type="entry name" value="Peptidase_S1_PA_chymotrypsin"/>
</dbReference>
<reference evidence="1 2" key="1">
    <citation type="submission" date="2018-06" db="EMBL/GenBank/DDBJ databases">
        <title>Comparative genomics reveals the genomic features of Rhizophagus irregularis, R. cerebriforme, R. diaphanum and Gigaspora rosea, and their symbiotic lifestyle signature.</title>
        <authorList>
            <person name="Morin E."/>
            <person name="San Clemente H."/>
            <person name="Chen E.C.H."/>
            <person name="De La Providencia I."/>
            <person name="Hainaut M."/>
            <person name="Kuo A."/>
            <person name="Kohler A."/>
            <person name="Murat C."/>
            <person name="Tang N."/>
            <person name="Roy S."/>
            <person name="Loubradou J."/>
            <person name="Henrissat B."/>
            <person name="Grigoriev I.V."/>
            <person name="Corradi N."/>
            <person name="Roux C."/>
            <person name="Martin F.M."/>
        </authorList>
    </citation>
    <scope>NUCLEOTIDE SEQUENCE [LARGE SCALE GENOMIC DNA]</scope>
    <source>
        <strain evidence="1 2">DAOM 194757</strain>
    </source>
</reference>
<evidence type="ECO:0008006" key="3">
    <source>
        <dbReference type="Google" id="ProtNLM"/>
    </source>
</evidence>